<dbReference type="AlphaFoldDB" id="A0A936TD87"/>
<proteinExistence type="predicted"/>
<dbReference type="Pfam" id="PF04250">
    <property type="entry name" value="DUF429"/>
    <property type="match status" value="1"/>
</dbReference>
<dbReference type="InterPro" id="IPR007362">
    <property type="entry name" value="DUF429"/>
</dbReference>
<organism evidence="1 2">
    <name type="scientific">Candidatus Neomicrothrix subdominans</name>
    <dbReference type="NCBI Taxonomy" id="2954438"/>
    <lineage>
        <taxon>Bacteria</taxon>
        <taxon>Bacillati</taxon>
        <taxon>Actinomycetota</taxon>
        <taxon>Acidimicrobiia</taxon>
        <taxon>Acidimicrobiales</taxon>
        <taxon>Microthrixaceae</taxon>
        <taxon>Candidatus Neomicrothrix</taxon>
    </lineage>
</organism>
<evidence type="ECO:0000313" key="1">
    <source>
        <dbReference type="EMBL" id="MBK9297326.1"/>
    </source>
</evidence>
<gene>
    <name evidence="1" type="ORF">IPN02_10950</name>
</gene>
<dbReference type="Proteomes" id="UP000727993">
    <property type="component" value="Unassembled WGS sequence"/>
</dbReference>
<dbReference type="EMBL" id="JADJZA010000007">
    <property type="protein sequence ID" value="MBK9297326.1"/>
    <property type="molecule type" value="Genomic_DNA"/>
</dbReference>
<sequence>MITGGVDLAADPKRTALCAIDWSSGSVELSDGPVDDDAIVALAHRAPLSGWDVPLGWPDAFVAAISEHHQGPEAGRGVATADPEARRLMRYRLTDRRFADGSDPVRWPLSVSTDLIGVPALRAAALQRRLVDEELVVDRSGVDGAVAETYPAGALAAWGWPSRGYKGAPGQELRVDLVARLVAALPTLSFSTEVREAMAGSDDRLDALICALVARAVATGRGTPPPAADLPAARREGWIHVAGVSADRLSR</sequence>
<comment type="caution">
    <text evidence="1">The sequence shown here is derived from an EMBL/GenBank/DDBJ whole genome shotgun (WGS) entry which is preliminary data.</text>
</comment>
<protein>
    <submittedName>
        <fullName evidence="1">DUF429 domain-containing protein</fullName>
    </submittedName>
</protein>
<evidence type="ECO:0000313" key="2">
    <source>
        <dbReference type="Proteomes" id="UP000727993"/>
    </source>
</evidence>
<name>A0A936TD87_9ACTN</name>
<accession>A0A936TD87</accession>
<reference evidence="1 2" key="1">
    <citation type="submission" date="2020-10" db="EMBL/GenBank/DDBJ databases">
        <title>Connecting structure to function with the recovery of over 1000 high-quality activated sludge metagenome-assembled genomes encoding full-length rRNA genes using long-read sequencing.</title>
        <authorList>
            <person name="Singleton C.M."/>
            <person name="Petriglieri F."/>
            <person name="Kristensen J.M."/>
            <person name="Kirkegaard R.H."/>
            <person name="Michaelsen T.Y."/>
            <person name="Andersen M.H."/>
            <person name="Karst S.M."/>
            <person name="Dueholm M.S."/>
            <person name="Nielsen P.H."/>
            <person name="Albertsen M."/>
        </authorList>
    </citation>
    <scope>NUCLEOTIDE SEQUENCE [LARGE SCALE GENOMIC DNA]</scope>
    <source>
        <strain evidence="1">Lyne_18-Q3-R50-59_MAXAC.006</strain>
    </source>
</reference>